<dbReference type="RefSeq" id="WP_112101704.1">
    <property type="nucleotide sequence ID" value="NZ_QMBP01000031.1"/>
</dbReference>
<sequence length="363" mass="40045">MSELLLHAIRTFIDWIFRRRSPALQVMRIGLSCLTIALSVSWALDISIPLQGGRLTFNVNTGEGTPGLVVGGVALLGALLVLVGLIWEIIRYRVEQRRLSRKKVIVVEARGLRDGVGKALADAVPANFEGHRDPVILDLRQGVVDGQIVSPQSAVDKLVSLPVDLARREAGLDRSDLQRIYGGLAPVPLTFLTGVLIDDEASTIIFDWDRHQQKWRPLDAADDQKRFVIDGIDKIAAGAEEVALLVSVSYQVDADGVGKKLAGIAQISLSLDGGLPDSHWSEDKQRALGQQFLETAIRLGNLGIRRIHLFLAAQNSVVFRFGCLYDKRNLPELIVYQYQREANPPYPWGVLMPVSGRLKPEMI</sequence>
<keyword evidence="1" id="KW-1133">Transmembrane helix</keyword>
<dbReference type="InterPro" id="IPR040836">
    <property type="entry name" value="SAVED"/>
</dbReference>
<dbReference type="AlphaFoldDB" id="A0A330H2R6"/>
<keyword evidence="1" id="KW-0812">Transmembrane</keyword>
<gene>
    <name evidence="4" type="ORF">DPM33_33890</name>
</gene>
<dbReference type="InterPro" id="IPR041167">
    <property type="entry name" value="Saf_2TM"/>
</dbReference>
<dbReference type="Pfam" id="PF18145">
    <property type="entry name" value="SAVED"/>
    <property type="match status" value="1"/>
</dbReference>
<protein>
    <submittedName>
        <fullName evidence="4">2-methylthioadenine synthetase</fullName>
    </submittedName>
</protein>
<feature type="transmembrane region" description="Helical" evidence="1">
    <location>
        <begin position="26"/>
        <end position="48"/>
    </location>
</feature>
<evidence type="ECO:0000259" key="3">
    <source>
        <dbReference type="Pfam" id="PF18303"/>
    </source>
</evidence>
<evidence type="ECO:0000256" key="1">
    <source>
        <dbReference type="SAM" id="Phobius"/>
    </source>
</evidence>
<evidence type="ECO:0000313" key="5">
    <source>
        <dbReference type="Proteomes" id="UP000251558"/>
    </source>
</evidence>
<keyword evidence="1" id="KW-0472">Membrane</keyword>
<dbReference type="OrthoDB" id="8687383at2"/>
<dbReference type="Pfam" id="PF18303">
    <property type="entry name" value="Saf_2TM"/>
    <property type="match status" value="1"/>
</dbReference>
<evidence type="ECO:0000259" key="2">
    <source>
        <dbReference type="Pfam" id="PF18145"/>
    </source>
</evidence>
<comment type="caution">
    <text evidence="4">The sequence shown here is derived from an EMBL/GenBank/DDBJ whole genome shotgun (WGS) entry which is preliminary data.</text>
</comment>
<reference evidence="4 5" key="1">
    <citation type="submission" date="2018-07" db="EMBL/GenBank/DDBJ databases">
        <title>Diversity of Mesorhizobium strains in Brazil.</title>
        <authorList>
            <person name="Helene L.C.F."/>
            <person name="Dall'Agnol R."/>
            <person name="Delamuta J.R.M."/>
            <person name="Hungria M."/>
        </authorList>
    </citation>
    <scope>NUCLEOTIDE SEQUENCE [LARGE SCALE GENOMIC DNA]</scope>
    <source>
        <strain evidence="4 5">AC99b</strain>
    </source>
</reference>
<proteinExistence type="predicted"/>
<name>A0A330H2R6_9HYPH</name>
<accession>A0A330H2R6</accession>
<feature type="domain" description="SAVED-fused 2TM effector" evidence="3">
    <location>
        <begin position="4"/>
        <end position="155"/>
    </location>
</feature>
<dbReference type="Proteomes" id="UP000251558">
    <property type="component" value="Unassembled WGS sequence"/>
</dbReference>
<organism evidence="4 5">
    <name type="scientific">Mesorhizobium hawassense</name>
    <dbReference type="NCBI Taxonomy" id="1209954"/>
    <lineage>
        <taxon>Bacteria</taxon>
        <taxon>Pseudomonadati</taxon>
        <taxon>Pseudomonadota</taxon>
        <taxon>Alphaproteobacteria</taxon>
        <taxon>Hyphomicrobiales</taxon>
        <taxon>Phyllobacteriaceae</taxon>
        <taxon>Mesorhizobium</taxon>
    </lineage>
</organism>
<feature type="domain" description="SMODS-associated and fused to various effectors" evidence="2">
    <location>
        <begin position="174"/>
        <end position="350"/>
    </location>
</feature>
<evidence type="ECO:0000313" key="4">
    <source>
        <dbReference type="EMBL" id="RAZ82943.1"/>
    </source>
</evidence>
<keyword evidence="5" id="KW-1185">Reference proteome</keyword>
<dbReference type="EMBL" id="QMBP01000031">
    <property type="protein sequence ID" value="RAZ82943.1"/>
    <property type="molecule type" value="Genomic_DNA"/>
</dbReference>
<feature type="transmembrane region" description="Helical" evidence="1">
    <location>
        <begin position="68"/>
        <end position="90"/>
    </location>
</feature>
<dbReference type="NCBIfam" id="NF033611">
    <property type="entry name" value="SAVED"/>
    <property type="match status" value="1"/>
</dbReference>